<proteinExistence type="predicted"/>
<dbReference type="OrthoDB" id="10544447at2759"/>
<accession>X6M2B0</accession>
<comment type="caution">
    <text evidence="1">The sequence shown here is derived from an EMBL/GenBank/DDBJ whole genome shotgun (WGS) entry which is preliminary data.</text>
</comment>
<protein>
    <submittedName>
        <fullName evidence="1">Uncharacterized protein</fullName>
    </submittedName>
</protein>
<name>X6M2B0_RETFI</name>
<sequence>MALDKDNEKHRQWSNDLDDKYRGQLWYDRIARPLAHGAYHAVRYTNSRNKAEWARAKDQFGVIFGREDSYLKEYREKQKKKMKTSLSCPIFSNVFSSIQTTPQDDVFFSVINCILREKTRLNAGQNIRHRLPINENNDEIYYQE</sequence>
<gene>
    <name evidence="1" type="ORF">RFI_29669</name>
</gene>
<dbReference type="EMBL" id="ASPP01025820">
    <property type="protein sequence ID" value="ETO07721.1"/>
    <property type="molecule type" value="Genomic_DNA"/>
</dbReference>
<evidence type="ECO:0000313" key="2">
    <source>
        <dbReference type="Proteomes" id="UP000023152"/>
    </source>
</evidence>
<evidence type="ECO:0000313" key="1">
    <source>
        <dbReference type="EMBL" id="ETO07721.1"/>
    </source>
</evidence>
<dbReference type="AlphaFoldDB" id="X6M2B0"/>
<dbReference type="Proteomes" id="UP000023152">
    <property type="component" value="Unassembled WGS sequence"/>
</dbReference>
<reference evidence="1 2" key="1">
    <citation type="journal article" date="2013" name="Curr. Biol.">
        <title>The Genome of the Foraminiferan Reticulomyxa filosa.</title>
        <authorList>
            <person name="Glockner G."/>
            <person name="Hulsmann N."/>
            <person name="Schleicher M."/>
            <person name="Noegel A.A."/>
            <person name="Eichinger L."/>
            <person name="Gallinger C."/>
            <person name="Pawlowski J."/>
            <person name="Sierra R."/>
            <person name="Euteneuer U."/>
            <person name="Pillet L."/>
            <person name="Moustafa A."/>
            <person name="Platzer M."/>
            <person name="Groth M."/>
            <person name="Szafranski K."/>
            <person name="Schliwa M."/>
        </authorList>
    </citation>
    <scope>NUCLEOTIDE SEQUENCE [LARGE SCALE GENOMIC DNA]</scope>
</reference>
<organism evidence="1 2">
    <name type="scientific">Reticulomyxa filosa</name>
    <dbReference type="NCBI Taxonomy" id="46433"/>
    <lineage>
        <taxon>Eukaryota</taxon>
        <taxon>Sar</taxon>
        <taxon>Rhizaria</taxon>
        <taxon>Retaria</taxon>
        <taxon>Foraminifera</taxon>
        <taxon>Monothalamids</taxon>
        <taxon>Reticulomyxidae</taxon>
        <taxon>Reticulomyxa</taxon>
    </lineage>
</organism>
<keyword evidence="2" id="KW-1185">Reference proteome</keyword>